<dbReference type="Gramene" id="PUZ55440">
    <property type="protein sequence ID" value="PUZ55440"/>
    <property type="gene ID" value="GQ55_5G212200"/>
</dbReference>
<gene>
    <name evidence="1" type="ORF">GQ55_5G212200</name>
</gene>
<sequence length="105" mass="10907">MCAASAAFGRDRSGALGARFACGGGTRGKTNSRMHTACRYWRAGGTAAVACQDSSVVCVVVLTPFAALAAAERGVLLVVLAGMVIGRQGRDARERQTARPVAHYH</sequence>
<reference evidence="1 2" key="1">
    <citation type="submission" date="2018-04" db="EMBL/GenBank/DDBJ databases">
        <title>WGS assembly of Panicum hallii var. hallii HAL2.</title>
        <authorList>
            <person name="Lovell J."/>
            <person name="Jenkins J."/>
            <person name="Lowry D."/>
            <person name="Mamidi S."/>
            <person name="Sreedasyam A."/>
            <person name="Weng X."/>
            <person name="Barry K."/>
            <person name="Bonette J."/>
            <person name="Campitelli B."/>
            <person name="Daum C."/>
            <person name="Gordon S."/>
            <person name="Gould B."/>
            <person name="Lipzen A."/>
            <person name="MacQueen A."/>
            <person name="Palacio-Mejia J."/>
            <person name="Plott C."/>
            <person name="Shakirov E."/>
            <person name="Shu S."/>
            <person name="Yoshinaga Y."/>
            <person name="Zane M."/>
            <person name="Rokhsar D."/>
            <person name="Grimwood J."/>
            <person name="Schmutz J."/>
            <person name="Juenger T."/>
        </authorList>
    </citation>
    <scope>NUCLEOTIDE SEQUENCE [LARGE SCALE GENOMIC DNA]</scope>
    <source>
        <strain evidence="2">cv. HAL2</strain>
    </source>
</reference>
<accession>A0A2T7DIN1</accession>
<keyword evidence="2" id="KW-1185">Reference proteome</keyword>
<evidence type="ECO:0000313" key="1">
    <source>
        <dbReference type="EMBL" id="PUZ55440.1"/>
    </source>
</evidence>
<name>A0A2T7DIN1_9POAL</name>
<evidence type="ECO:0000313" key="2">
    <source>
        <dbReference type="Proteomes" id="UP000244336"/>
    </source>
</evidence>
<protein>
    <submittedName>
        <fullName evidence="1">Uncharacterized protein</fullName>
    </submittedName>
</protein>
<dbReference type="EMBL" id="CM009753">
    <property type="protein sequence ID" value="PUZ55440.1"/>
    <property type="molecule type" value="Genomic_DNA"/>
</dbReference>
<dbReference type="Proteomes" id="UP000244336">
    <property type="component" value="Chromosome 5"/>
</dbReference>
<proteinExistence type="predicted"/>
<organism evidence="1 2">
    <name type="scientific">Panicum hallii var. hallii</name>
    <dbReference type="NCBI Taxonomy" id="1504633"/>
    <lineage>
        <taxon>Eukaryota</taxon>
        <taxon>Viridiplantae</taxon>
        <taxon>Streptophyta</taxon>
        <taxon>Embryophyta</taxon>
        <taxon>Tracheophyta</taxon>
        <taxon>Spermatophyta</taxon>
        <taxon>Magnoliopsida</taxon>
        <taxon>Liliopsida</taxon>
        <taxon>Poales</taxon>
        <taxon>Poaceae</taxon>
        <taxon>PACMAD clade</taxon>
        <taxon>Panicoideae</taxon>
        <taxon>Panicodae</taxon>
        <taxon>Paniceae</taxon>
        <taxon>Panicinae</taxon>
        <taxon>Panicum</taxon>
        <taxon>Panicum sect. Panicum</taxon>
    </lineage>
</organism>
<dbReference type="AlphaFoldDB" id="A0A2T7DIN1"/>